<feature type="transmembrane region" description="Helical" evidence="1">
    <location>
        <begin position="507"/>
        <end position="529"/>
    </location>
</feature>
<name>A0AA36HTI9_9DINO</name>
<feature type="transmembrane region" description="Helical" evidence="1">
    <location>
        <begin position="309"/>
        <end position="331"/>
    </location>
</feature>
<keyword evidence="1" id="KW-0812">Transmembrane</keyword>
<dbReference type="Proteomes" id="UP001178507">
    <property type="component" value="Unassembled WGS sequence"/>
</dbReference>
<evidence type="ECO:0000313" key="2">
    <source>
        <dbReference type="EMBL" id="CAJ1375065.1"/>
    </source>
</evidence>
<gene>
    <name evidence="2" type="ORF">EVOR1521_LOCUS4433</name>
</gene>
<accession>A0AA36HTI9</accession>
<proteinExistence type="predicted"/>
<feature type="transmembrane region" description="Helical" evidence="1">
    <location>
        <begin position="475"/>
        <end position="495"/>
    </location>
</feature>
<feature type="transmembrane region" description="Helical" evidence="1">
    <location>
        <begin position="378"/>
        <end position="397"/>
    </location>
</feature>
<feature type="transmembrane region" description="Helical" evidence="1">
    <location>
        <begin position="106"/>
        <end position="129"/>
    </location>
</feature>
<organism evidence="2 3">
    <name type="scientific">Effrenium voratum</name>
    <dbReference type="NCBI Taxonomy" id="2562239"/>
    <lineage>
        <taxon>Eukaryota</taxon>
        <taxon>Sar</taxon>
        <taxon>Alveolata</taxon>
        <taxon>Dinophyceae</taxon>
        <taxon>Suessiales</taxon>
        <taxon>Symbiodiniaceae</taxon>
        <taxon>Effrenium</taxon>
    </lineage>
</organism>
<dbReference type="EMBL" id="CAUJNA010000297">
    <property type="protein sequence ID" value="CAJ1375065.1"/>
    <property type="molecule type" value="Genomic_DNA"/>
</dbReference>
<feature type="transmembrane region" description="Helical" evidence="1">
    <location>
        <begin position="351"/>
        <end position="371"/>
    </location>
</feature>
<protein>
    <submittedName>
        <fullName evidence="2">Uncharacterized protein</fullName>
    </submittedName>
</protein>
<keyword evidence="1" id="KW-0472">Membrane</keyword>
<dbReference type="AlphaFoldDB" id="A0AA36HTI9"/>
<feature type="transmembrane region" description="Helical" evidence="1">
    <location>
        <begin position="62"/>
        <end position="82"/>
    </location>
</feature>
<evidence type="ECO:0000256" key="1">
    <source>
        <dbReference type="SAM" id="Phobius"/>
    </source>
</evidence>
<sequence>MASLWRRRLKHLAALHLRQIPCCHAVVQSLRCFKRSRYQSLGQEEGEEVDKRQNVNVVFGQVMMKVALVAMIAVTILCLVRTKTLSDLERLESSDEWLRFKEDSPIVLYLATVEMLICGSCAVTAAAMYQRRGHQMKHPEAMRCMKVELSKGGDELFGLGFRPSSDGLECLVVEDVRQGSLLHAWNCRSLEPSAEELVEEALGEAESTEKPRPLVTVGSAILAVNDVFADVGLMQQQLLTKSQVTIWMQKELREEVHPSDFDSGMFGADAQPADGGAAPPTTVGAEAPAPQNLPRFACVAMEDEEPQILTRWTICGLMFGWVTLLPVLLMQPHEERPRQQLFRQFLLKPCLLILPVWLLLWILDCVQLLFMFQIIHPFYYFMICHSFMPAILAWYLFTMQAADERVVLDQRRSRRIEAGDVPVVIEDPVPVLLKELIAINPIAMVGLGACASIPIVLCSLFTAFETRRLRQAQSYVNLIYGLLTVLQLVSMYVLYHLRFAQLPEMYLASVYFLVSLPCFAVWCTCLVCANHFAKKDLSLVQSQRLERAKELARKDLTLPTGTLVDCTEAITREFELIYTV</sequence>
<keyword evidence="1" id="KW-1133">Transmembrane helix</keyword>
<evidence type="ECO:0000313" key="3">
    <source>
        <dbReference type="Proteomes" id="UP001178507"/>
    </source>
</evidence>
<keyword evidence="3" id="KW-1185">Reference proteome</keyword>
<comment type="caution">
    <text evidence="2">The sequence shown here is derived from an EMBL/GenBank/DDBJ whole genome shotgun (WGS) entry which is preliminary data.</text>
</comment>
<reference evidence="2" key="1">
    <citation type="submission" date="2023-08" db="EMBL/GenBank/DDBJ databases">
        <authorList>
            <person name="Chen Y."/>
            <person name="Shah S."/>
            <person name="Dougan E. K."/>
            <person name="Thang M."/>
            <person name="Chan C."/>
        </authorList>
    </citation>
    <scope>NUCLEOTIDE SEQUENCE</scope>
</reference>
<feature type="transmembrane region" description="Helical" evidence="1">
    <location>
        <begin position="442"/>
        <end position="463"/>
    </location>
</feature>